<evidence type="ECO:0000313" key="5">
    <source>
        <dbReference type="Proteomes" id="UP001272987"/>
    </source>
</evidence>
<comment type="subcellular location">
    <subcellularLocation>
        <location evidence="1">Virion</location>
    </subcellularLocation>
</comment>
<name>A0ABU4M7R6_9ACTN</name>
<evidence type="ECO:0000256" key="2">
    <source>
        <dbReference type="SAM" id="MobiDB-lite"/>
    </source>
</evidence>
<proteinExistence type="predicted"/>
<dbReference type="EMBL" id="JARAWP010000031">
    <property type="protein sequence ID" value="MDX3024065.1"/>
    <property type="molecule type" value="Genomic_DNA"/>
</dbReference>
<keyword evidence="5" id="KW-1185">Reference proteome</keyword>
<comment type="caution">
    <text evidence="4">The sequence shown here is derived from an EMBL/GenBank/DDBJ whole genome shotgun (WGS) entry which is preliminary data.</text>
</comment>
<dbReference type="SUPFAM" id="SSF56563">
    <property type="entry name" value="Major capsid protein gp5"/>
    <property type="match status" value="1"/>
</dbReference>
<dbReference type="InterPro" id="IPR054612">
    <property type="entry name" value="Phage_capsid-like_C"/>
</dbReference>
<dbReference type="Pfam" id="PF05065">
    <property type="entry name" value="Phage_capsid"/>
    <property type="match status" value="1"/>
</dbReference>
<feature type="domain" description="Phage capsid-like C-terminal" evidence="3">
    <location>
        <begin position="200"/>
        <end position="482"/>
    </location>
</feature>
<sequence>MTTRDEPNEPDFQRSRDLVAARERVGQIHDDMEVIDREADGADLDEAAQQSWDDLEAELRFRETEVRTFERSERLRASRERWSSTQFSPANDPFADDPRTLSGRAVYDRSMAVVDSSSGGRHLRDDQRAQVQRVLRMQTGDTNGELVGRLLLATENPHYRTAFQKIAASQTPIFTPEESRAVEQVQLIKRAMSIGVDASGGFAVPVLIDPTIILTSQGSENDILRLARVETITNDTWRGLSSAGVSWSFKGESAPAADNSPTIGQPEVPTRRADGFIPFSIEIGMDWPGFAEQMSGLLAEGYDELLAEKLTNGTSGSNEPNGLVTSLDATTSPANIEVTTAGVIGATDIYGLWNELPQKYRRRGTTAWLSSTDIQNTIRQLGTTDPNFTVDITQEAIPRLFGKEYPMNDFMQDDPVGTGTQPLLVVGDFKGYLVAQRAGMTVEFIPQLFDVTNNRPTGQRGWFAWARVGAGVVNPHAFRLLTNRSA</sequence>
<dbReference type="Gene3D" id="3.30.2320.10">
    <property type="entry name" value="hypothetical protein PF0899 domain"/>
    <property type="match status" value="1"/>
</dbReference>
<reference evidence="4 5" key="1">
    <citation type="journal article" date="2023" name="Microb. Genom.">
        <title>Mesoterricola silvestris gen. nov., sp. nov., Mesoterricola sediminis sp. nov., Geothrix oryzae sp. nov., Geothrix edaphica sp. nov., Geothrix rubra sp. nov., and Geothrix limicola sp. nov., six novel members of Acidobacteriota isolated from soils.</title>
        <authorList>
            <person name="Weisberg A.J."/>
            <person name="Pearce E."/>
            <person name="Kramer C.G."/>
            <person name="Chang J.H."/>
            <person name="Clarke C.R."/>
        </authorList>
    </citation>
    <scope>NUCLEOTIDE SEQUENCE [LARGE SCALE GENOMIC DNA]</scope>
    <source>
        <strain evidence="4 5">NB05-1H</strain>
    </source>
</reference>
<evidence type="ECO:0000259" key="3">
    <source>
        <dbReference type="Pfam" id="PF05065"/>
    </source>
</evidence>
<evidence type="ECO:0000313" key="4">
    <source>
        <dbReference type="EMBL" id="MDX3024065.1"/>
    </source>
</evidence>
<gene>
    <name evidence="4" type="ORF">PV666_40275</name>
</gene>
<feature type="region of interest" description="Disordered" evidence="2">
    <location>
        <begin position="1"/>
        <end position="20"/>
    </location>
</feature>
<dbReference type="RefSeq" id="WP_319167183.1">
    <property type="nucleotide sequence ID" value="NZ_JARAWP010000031.1"/>
</dbReference>
<dbReference type="InterPro" id="IPR024455">
    <property type="entry name" value="Phage_capsid"/>
</dbReference>
<dbReference type="NCBIfam" id="TIGR01554">
    <property type="entry name" value="major_cap_HK97"/>
    <property type="match status" value="1"/>
</dbReference>
<dbReference type="Gene3D" id="3.30.2400.10">
    <property type="entry name" value="Major capsid protein gp5"/>
    <property type="match status" value="1"/>
</dbReference>
<feature type="region of interest" description="Disordered" evidence="2">
    <location>
        <begin position="78"/>
        <end position="101"/>
    </location>
</feature>
<protein>
    <submittedName>
        <fullName evidence="4">Phage major capsid protein</fullName>
    </submittedName>
</protein>
<accession>A0ABU4M7R6</accession>
<evidence type="ECO:0000256" key="1">
    <source>
        <dbReference type="ARBA" id="ARBA00004328"/>
    </source>
</evidence>
<organism evidence="4 5">
    <name type="scientific">Streptomyces acidiscabies</name>
    <dbReference type="NCBI Taxonomy" id="42234"/>
    <lineage>
        <taxon>Bacteria</taxon>
        <taxon>Bacillati</taxon>
        <taxon>Actinomycetota</taxon>
        <taxon>Actinomycetes</taxon>
        <taxon>Kitasatosporales</taxon>
        <taxon>Streptomycetaceae</taxon>
        <taxon>Streptomyces</taxon>
    </lineage>
</organism>
<dbReference type="Proteomes" id="UP001272987">
    <property type="component" value="Unassembled WGS sequence"/>
</dbReference>